<comment type="caution">
    <text evidence="1">The sequence shown here is derived from an EMBL/GenBank/DDBJ whole genome shotgun (WGS) entry which is preliminary data.</text>
</comment>
<name>A0ABN7UK76_GIGMA</name>
<sequence>MSRRKTPRQKCNHCKEGCVDLIARLKEHLLKCNKLPKNIKYSLEVQDSDKMKLSKSDVDTFISQILLFSQYSIYGY</sequence>
<protein>
    <submittedName>
        <fullName evidence="1">32490_t:CDS:1</fullName>
    </submittedName>
</protein>
<evidence type="ECO:0000313" key="2">
    <source>
        <dbReference type="Proteomes" id="UP000789901"/>
    </source>
</evidence>
<gene>
    <name evidence="1" type="ORF">GMARGA_LOCUS7120</name>
</gene>
<proteinExistence type="predicted"/>
<reference evidence="1 2" key="1">
    <citation type="submission" date="2021-06" db="EMBL/GenBank/DDBJ databases">
        <authorList>
            <person name="Kallberg Y."/>
            <person name="Tangrot J."/>
            <person name="Rosling A."/>
        </authorList>
    </citation>
    <scope>NUCLEOTIDE SEQUENCE [LARGE SCALE GENOMIC DNA]</scope>
    <source>
        <strain evidence="1 2">120-4 pot B 10/14</strain>
    </source>
</reference>
<keyword evidence="2" id="KW-1185">Reference proteome</keyword>
<evidence type="ECO:0000313" key="1">
    <source>
        <dbReference type="EMBL" id="CAG8606034.1"/>
    </source>
</evidence>
<organism evidence="1 2">
    <name type="scientific">Gigaspora margarita</name>
    <dbReference type="NCBI Taxonomy" id="4874"/>
    <lineage>
        <taxon>Eukaryota</taxon>
        <taxon>Fungi</taxon>
        <taxon>Fungi incertae sedis</taxon>
        <taxon>Mucoromycota</taxon>
        <taxon>Glomeromycotina</taxon>
        <taxon>Glomeromycetes</taxon>
        <taxon>Diversisporales</taxon>
        <taxon>Gigasporaceae</taxon>
        <taxon>Gigaspora</taxon>
    </lineage>
</organism>
<accession>A0ABN7UK76</accession>
<dbReference type="Proteomes" id="UP000789901">
    <property type="component" value="Unassembled WGS sequence"/>
</dbReference>
<dbReference type="EMBL" id="CAJVQB010003366">
    <property type="protein sequence ID" value="CAG8606034.1"/>
    <property type="molecule type" value="Genomic_DNA"/>
</dbReference>